<evidence type="ECO:0008006" key="4">
    <source>
        <dbReference type="Google" id="ProtNLM"/>
    </source>
</evidence>
<organism evidence="2 3">
    <name type="scientific">Paraglaciecola hydrolytica</name>
    <dbReference type="NCBI Taxonomy" id="1799789"/>
    <lineage>
        <taxon>Bacteria</taxon>
        <taxon>Pseudomonadati</taxon>
        <taxon>Pseudomonadota</taxon>
        <taxon>Gammaproteobacteria</taxon>
        <taxon>Alteromonadales</taxon>
        <taxon>Alteromonadaceae</taxon>
        <taxon>Paraglaciecola</taxon>
    </lineage>
</organism>
<reference evidence="3" key="1">
    <citation type="submission" date="2016-02" db="EMBL/GenBank/DDBJ databases">
        <authorList>
            <person name="Schultz-Johansen M."/>
            <person name="Glaring M.A."/>
            <person name="Bech P.K."/>
            <person name="Stougaard P."/>
        </authorList>
    </citation>
    <scope>NUCLEOTIDE SEQUENCE [LARGE SCALE GENOMIC DNA]</scope>
    <source>
        <strain evidence="3">S66</strain>
    </source>
</reference>
<sequence length="151" mass="16969">MMYKLKLALLVSMLAFSALATSCESSCQLEQIRAYFAALDKVSRQGSTPTDIDALLALTHDSVNYIHVEYDANFDKTTWRQAFMRNVERGAYQNTRANEVRILNSIAGKNHTAIEYSHGVIQADGSWQASHALLVLFGFTEGKISLVKEYW</sequence>
<protein>
    <recommendedName>
        <fullName evidence="4">SnoaL-like domain-containing protein</fullName>
    </recommendedName>
</protein>
<accession>A0A148KMH9</accession>
<comment type="caution">
    <text evidence="2">The sequence shown here is derived from an EMBL/GenBank/DDBJ whole genome shotgun (WGS) entry which is preliminary data.</text>
</comment>
<dbReference type="EMBL" id="LSNE01000011">
    <property type="protein sequence ID" value="KXI27516.1"/>
    <property type="molecule type" value="Genomic_DNA"/>
</dbReference>
<evidence type="ECO:0000313" key="3">
    <source>
        <dbReference type="Proteomes" id="UP000070299"/>
    </source>
</evidence>
<name>A0A148KMH9_9ALTE</name>
<dbReference type="SUPFAM" id="SSF54427">
    <property type="entry name" value="NTF2-like"/>
    <property type="match status" value="1"/>
</dbReference>
<dbReference type="Proteomes" id="UP000070299">
    <property type="component" value="Unassembled WGS sequence"/>
</dbReference>
<dbReference type="STRING" id="1799789.AX660_21335"/>
<dbReference type="InterPro" id="IPR032710">
    <property type="entry name" value="NTF2-like_dom_sf"/>
</dbReference>
<gene>
    <name evidence="2" type="ORF">AX660_21335</name>
</gene>
<dbReference type="AlphaFoldDB" id="A0A148KMH9"/>
<feature type="signal peptide" evidence="1">
    <location>
        <begin position="1"/>
        <end position="20"/>
    </location>
</feature>
<keyword evidence="1" id="KW-0732">Signal</keyword>
<evidence type="ECO:0000313" key="2">
    <source>
        <dbReference type="EMBL" id="KXI27516.1"/>
    </source>
</evidence>
<evidence type="ECO:0000256" key="1">
    <source>
        <dbReference type="SAM" id="SignalP"/>
    </source>
</evidence>
<proteinExistence type="predicted"/>
<keyword evidence="3" id="KW-1185">Reference proteome</keyword>
<dbReference type="PROSITE" id="PS51257">
    <property type="entry name" value="PROKAR_LIPOPROTEIN"/>
    <property type="match status" value="1"/>
</dbReference>
<feature type="chain" id="PRO_5007550253" description="SnoaL-like domain-containing protein" evidence="1">
    <location>
        <begin position="21"/>
        <end position="151"/>
    </location>
</feature>
<dbReference type="Gene3D" id="3.10.450.50">
    <property type="match status" value="1"/>
</dbReference>